<dbReference type="InterPro" id="IPR035965">
    <property type="entry name" value="PAS-like_dom_sf"/>
</dbReference>
<keyword evidence="5" id="KW-1003">Cell membrane</keyword>
<dbReference type="InterPro" id="IPR036890">
    <property type="entry name" value="HATPase_C_sf"/>
</dbReference>
<dbReference type="InterPro" id="IPR016120">
    <property type="entry name" value="Sig_transdc_His_kin_SpoOB"/>
</dbReference>
<keyword evidence="13" id="KW-0902">Two-component regulatory system</keyword>
<evidence type="ECO:0000256" key="12">
    <source>
        <dbReference type="ARBA" id="ARBA00022989"/>
    </source>
</evidence>
<evidence type="ECO:0000256" key="8">
    <source>
        <dbReference type="ARBA" id="ARBA00022692"/>
    </source>
</evidence>
<organism evidence="17 18">
    <name type="scientific">Photobacterium swingsii</name>
    <dbReference type="NCBI Taxonomy" id="680026"/>
    <lineage>
        <taxon>Bacteria</taxon>
        <taxon>Pseudomonadati</taxon>
        <taxon>Pseudomonadota</taxon>
        <taxon>Gammaproteobacteria</taxon>
        <taxon>Vibrionales</taxon>
        <taxon>Vibrionaceae</taxon>
        <taxon>Photobacterium</taxon>
    </lineage>
</organism>
<sequence length="549" mass="60424">MRWSQLNFRRRLLIIMTMSGLLELFVLSGAGFSYIKKWESTDLGEKAIGIAEYIAQTPEIIQAVELQDTKVLREGVERFRIAIGAAFIVVGDHQGVRLAHPIAERIGKPMRGGDNNKALKYGQSYISYAKGSMGHSVRGKTAIFDAQGNIIGVVSVGYLLTGIHDKLLPFLMFLIVMAIIVVIANGLLASMLAKRFQRALLGFEPEEISRLYAEQAAIMATIREGIVCIDNRGYLRAINRSACAMLGVDKASAIDKPIQQSLPDSRLERLLSTQQAEHDVELFLNGKEVVANREPLFQADKQIGAVASFRLKNEITELNLQLSKVTEYAELLRAQTHEHRNKLNTIAGLIQLGAYDDVCQFIGQESLHYQSLIGFLRDAITEPLIAGLLLGKSERARELGMTLVIDEGCHLERLPPHIAAEDIVTIVGNLIDNAFDATLSAKHTNGQVHIHISDYGQDIIIEVEDRGVGIPVGENADLWLQRGVSSKKKSNHGVGLYLVSQLMKKYGGQLEMENSATNVPLASEQVATGARFTLYLPKSEPSDACNTQV</sequence>
<evidence type="ECO:0000256" key="14">
    <source>
        <dbReference type="ARBA" id="ARBA00023136"/>
    </source>
</evidence>
<dbReference type="PANTHER" id="PTHR43547">
    <property type="entry name" value="TWO-COMPONENT HISTIDINE KINASE"/>
    <property type="match status" value="1"/>
</dbReference>
<dbReference type="Pfam" id="PF17203">
    <property type="entry name" value="sCache_3_2"/>
    <property type="match status" value="1"/>
</dbReference>
<evidence type="ECO:0000256" key="5">
    <source>
        <dbReference type="ARBA" id="ARBA00022475"/>
    </source>
</evidence>
<feature type="transmembrane region" description="Helical" evidence="15">
    <location>
        <begin position="12"/>
        <end position="35"/>
    </location>
</feature>
<evidence type="ECO:0000313" key="18">
    <source>
        <dbReference type="Proteomes" id="UP000240481"/>
    </source>
</evidence>
<dbReference type="OrthoDB" id="9792686at2"/>
<dbReference type="SMART" id="SM00091">
    <property type="entry name" value="PAS"/>
    <property type="match status" value="1"/>
</dbReference>
<evidence type="ECO:0000259" key="16">
    <source>
        <dbReference type="PROSITE" id="PS50109"/>
    </source>
</evidence>
<keyword evidence="12 15" id="KW-1133">Transmembrane helix</keyword>
<proteinExistence type="predicted"/>
<evidence type="ECO:0000256" key="2">
    <source>
        <dbReference type="ARBA" id="ARBA00004533"/>
    </source>
</evidence>
<evidence type="ECO:0000256" key="1">
    <source>
        <dbReference type="ARBA" id="ARBA00000085"/>
    </source>
</evidence>
<evidence type="ECO:0000256" key="3">
    <source>
        <dbReference type="ARBA" id="ARBA00004651"/>
    </source>
</evidence>
<feature type="transmembrane region" description="Helical" evidence="15">
    <location>
        <begin position="167"/>
        <end position="188"/>
    </location>
</feature>
<evidence type="ECO:0000256" key="15">
    <source>
        <dbReference type="SAM" id="Phobius"/>
    </source>
</evidence>
<dbReference type="EC" id="2.7.13.3" evidence="4"/>
<dbReference type="SUPFAM" id="SSF55785">
    <property type="entry name" value="PYP-like sensor domain (PAS domain)"/>
    <property type="match status" value="1"/>
</dbReference>
<accession>A0A2T3PDC3</accession>
<dbReference type="InterPro" id="IPR033463">
    <property type="entry name" value="sCache_3"/>
</dbReference>
<evidence type="ECO:0000256" key="13">
    <source>
        <dbReference type="ARBA" id="ARBA00023012"/>
    </source>
</evidence>
<dbReference type="AlphaFoldDB" id="A0A2T3PDC3"/>
<name>A0A2T3PDC3_9GAMM</name>
<evidence type="ECO:0000256" key="9">
    <source>
        <dbReference type="ARBA" id="ARBA00022741"/>
    </source>
</evidence>
<dbReference type="Pfam" id="PF13188">
    <property type="entry name" value="PAS_8"/>
    <property type="match status" value="1"/>
</dbReference>
<dbReference type="InterPro" id="IPR003594">
    <property type="entry name" value="HATPase_dom"/>
</dbReference>
<evidence type="ECO:0000256" key="11">
    <source>
        <dbReference type="ARBA" id="ARBA00022840"/>
    </source>
</evidence>
<dbReference type="Gene3D" id="1.10.287.130">
    <property type="match status" value="1"/>
</dbReference>
<dbReference type="SUPFAM" id="SSF55890">
    <property type="entry name" value="Sporulation response regulatory protein Spo0B"/>
    <property type="match status" value="1"/>
</dbReference>
<dbReference type="PANTHER" id="PTHR43547:SF10">
    <property type="entry name" value="SENSOR HISTIDINE KINASE DCUS"/>
    <property type="match status" value="1"/>
</dbReference>
<evidence type="ECO:0000256" key="10">
    <source>
        <dbReference type="ARBA" id="ARBA00022777"/>
    </source>
</evidence>
<dbReference type="InterPro" id="IPR029151">
    <property type="entry name" value="Sensor-like_sf"/>
</dbReference>
<dbReference type="GO" id="GO:0005524">
    <property type="term" value="F:ATP binding"/>
    <property type="evidence" value="ECO:0007669"/>
    <property type="project" value="UniProtKB-KW"/>
</dbReference>
<keyword evidence="11" id="KW-0067">ATP-binding</keyword>
<keyword evidence="8 15" id="KW-0812">Transmembrane</keyword>
<dbReference type="GO" id="GO:0000155">
    <property type="term" value="F:phosphorelay sensor kinase activity"/>
    <property type="evidence" value="ECO:0007669"/>
    <property type="project" value="InterPro"/>
</dbReference>
<evidence type="ECO:0000256" key="6">
    <source>
        <dbReference type="ARBA" id="ARBA00022553"/>
    </source>
</evidence>
<dbReference type="FunFam" id="3.30.450.20:FF:000018">
    <property type="entry name" value="Sensor histidine kinase DcuS"/>
    <property type="match status" value="1"/>
</dbReference>
<dbReference type="Gene3D" id="3.30.565.10">
    <property type="entry name" value="Histidine kinase-like ATPase, C-terminal domain"/>
    <property type="match status" value="1"/>
</dbReference>
<keyword evidence="18" id="KW-1185">Reference proteome</keyword>
<comment type="catalytic activity">
    <reaction evidence="1">
        <text>ATP + protein L-histidine = ADP + protein N-phospho-L-histidine.</text>
        <dbReference type="EC" id="2.7.13.3"/>
    </reaction>
</comment>
<protein>
    <recommendedName>
        <fullName evidence="4">histidine kinase</fullName>
        <ecNumber evidence="4">2.7.13.3</ecNumber>
    </recommendedName>
</protein>
<evidence type="ECO:0000313" key="17">
    <source>
        <dbReference type="EMBL" id="PSW27190.1"/>
    </source>
</evidence>
<keyword evidence="14 15" id="KW-0472">Membrane</keyword>
<dbReference type="InterPro" id="IPR004358">
    <property type="entry name" value="Sig_transdc_His_kin-like_C"/>
</dbReference>
<reference evidence="17 18" key="1">
    <citation type="submission" date="2018-01" db="EMBL/GenBank/DDBJ databases">
        <title>Whole genome sequencing of Histamine producing bacteria.</title>
        <authorList>
            <person name="Butler K."/>
        </authorList>
    </citation>
    <scope>NUCLEOTIDE SEQUENCE [LARGE SCALE GENOMIC DNA]</scope>
    <source>
        <strain evidence="17 18">DSM 24669</strain>
    </source>
</reference>
<feature type="domain" description="Histidine kinase" evidence="16">
    <location>
        <begin position="423"/>
        <end position="540"/>
    </location>
</feature>
<comment type="subcellular location">
    <subcellularLocation>
        <location evidence="2">Cell inner membrane</location>
    </subcellularLocation>
    <subcellularLocation>
        <location evidence="3">Cell membrane</location>
        <topology evidence="3">Multi-pass membrane protein</topology>
    </subcellularLocation>
</comment>
<dbReference type="GO" id="GO:0005886">
    <property type="term" value="C:plasma membrane"/>
    <property type="evidence" value="ECO:0007669"/>
    <property type="project" value="UniProtKB-SubCell"/>
</dbReference>
<dbReference type="Gene3D" id="3.30.450.20">
    <property type="entry name" value="PAS domain"/>
    <property type="match status" value="2"/>
</dbReference>
<dbReference type="SUPFAM" id="SSF103190">
    <property type="entry name" value="Sensory domain-like"/>
    <property type="match status" value="1"/>
</dbReference>
<dbReference type="Pfam" id="PF02518">
    <property type="entry name" value="HATPase_c"/>
    <property type="match status" value="1"/>
</dbReference>
<dbReference type="RefSeq" id="WP_107302447.1">
    <property type="nucleotide sequence ID" value="NZ_AP024852.1"/>
</dbReference>
<keyword evidence="6" id="KW-0597">Phosphoprotein</keyword>
<dbReference type="PROSITE" id="PS50109">
    <property type="entry name" value="HIS_KIN"/>
    <property type="match status" value="1"/>
</dbReference>
<comment type="caution">
    <text evidence="17">The sequence shown here is derived from an EMBL/GenBank/DDBJ whole genome shotgun (WGS) entry which is preliminary data.</text>
</comment>
<evidence type="ECO:0000256" key="4">
    <source>
        <dbReference type="ARBA" id="ARBA00012438"/>
    </source>
</evidence>
<dbReference type="EMBL" id="PYLZ01000001">
    <property type="protein sequence ID" value="PSW27190.1"/>
    <property type="molecule type" value="Genomic_DNA"/>
</dbReference>
<dbReference type="InterPro" id="IPR000014">
    <property type="entry name" value="PAS"/>
</dbReference>
<dbReference type="PRINTS" id="PR00344">
    <property type="entry name" value="BCTRLSENSOR"/>
</dbReference>
<dbReference type="InterPro" id="IPR005467">
    <property type="entry name" value="His_kinase_dom"/>
</dbReference>
<dbReference type="SMART" id="SM00387">
    <property type="entry name" value="HATPase_c"/>
    <property type="match status" value="1"/>
</dbReference>
<gene>
    <name evidence="17" type="ORF">C9I94_00650</name>
</gene>
<keyword evidence="9" id="KW-0547">Nucleotide-binding</keyword>
<dbReference type="Proteomes" id="UP000240481">
    <property type="component" value="Unassembled WGS sequence"/>
</dbReference>
<dbReference type="CDD" id="cd00130">
    <property type="entry name" value="PAS"/>
    <property type="match status" value="1"/>
</dbReference>
<keyword evidence="10 17" id="KW-0418">Kinase</keyword>
<dbReference type="SUPFAM" id="SSF55874">
    <property type="entry name" value="ATPase domain of HSP90 chaperone/DNA topoisomerase II/histidine kinase"/>
    <property type="match status" value="1"/>
</dbReference>
<keyword evidence="7" id="KW-0808">Transferase</keyword>
<evidence type="ECO:0000256" key="7">
    <source>
        <dbReference type="ARBA" id="ARBA00022679"/>
    </source>
</evidence>